<evidence type="ECO:0000313" key="2">
    <source>
        <dbReference type="Proteomes" id="UP001165083"/>
    </source>
</evidence>
<comment type="caution">
    <text evidence="1">The sequence shown here is derived from an EMBL/GenBank/DDBJ whole genome shotgun (WGS) entry which is preliminary data.</text>
</comment>
<organism evidence="1 2">
    <name type="scientific">Phytophthora lilii</name>
    <dbReference type="NCBI Taxonomy" id="2077276"/>
    <lineage>
        <taxon>Eukaryota</taxon>
        <taxon>Sar</taxon>
        <taxon>Stramenopiles</taxon>
        <taxon>Oomycota</taxon>
        <taxon>Peronosporomycetes</taxon>
        <taxon>Peronosporales</taxon>
        <taxon>Peronosporaceae</taxon>
        <taxon>Phytophthora</taxon>
    </lineage>
</organism>
<dbReference type="OrthoDB" id="10576533at2759"/>
<dbReference type="AlphaFoldDB" id="A0A9W6TQF3"/>
<accession>A0A9W6TQF3</accession>
<sequence>MEEVFIRVAEVADEDQQQTLQNRVKQHGISAQDSIPIVGDKPADGHYHGLDPKRRLLRLAGSALTGSG</sequence>
<dbReference type="Proteomes" id="UP001165083">
    <property type="component" value="Unassembled WGS sequence"/>
</dbReference>
<evidence type="ECO:0000313" key="1">
    <source>
        <dbReference type="EMBL" id="GMF17217.1"/>
    </source>
</evidence>
<reference evidence="1" key="1">
    <citation type="submission" date="2023-04" db="EMBL/GenBank/DDBJ databases">
        <title>Phytophthora lilii NBRC 32176.</title>
        <authorList>
            <person name="Ichikawa N."/>
            <person name="Sato H."/>
            <person name="Tonouchi N."/>
        </authorList>
    </citation>
    <scope>NUCLEOTIDE SEQUENCE</scope>
    <source>
        <strain evidence="1">NBRC 32176</strain>
    </source>
</reference>
<gene>
    <name evidence="1" type="ORF">Plil01_000626500</name>
</gene>
<proteinExistence type="predicted"/>
<dbReference type="EMBL" id="BSXW01000275">
    <property type="protein sequence ID" value="GMF17217.1"/>
    <property type="molecule type" value="Genomic_DNA"/>
</dbReference>
<keyword evidence="2" id="KW-1185">Reference proteome</keyword>
<protein>
    <submittedName>
        <fullName evidence="1">Unnamed protein product</fullName>
    </submittedName>
</protein>
<name>A0A9W6TQF3_9STRA</name>